<comment type="similarity">
    <text evidence="2">Belongs to the OmpP1/FadL family.</text>
</comment>
<dbReference type="PANTHER" id="PTHR35093:SF8">
    <property type="entry name" value="OUTER MEMBRANE PROTEIN NMB0088-RELATED"/>
    <property type="match status" value="1"/>
</dbReference>
<keyword evidence="10" id="KW-1185">Reference proteome</keyword>
<dbReference type="Gene3D" id="2.40.160.60">
    <property type="entry name" value="Outer membrane protein transport protein (OMPP1/FadL/TodX)"/>
    <property type="match status" value="1"/>
</dbReference>
<gene>
    <name evidence="9" type="ORF">HQ945_08195</name>
</gene>
<keyword evidence="4" id="KW-0812">Transmembrane</keyword>
<proteinExistence type="inferred from homology"/>
<dbReference type="EMBL" id="JABUMX010000002">
    <property type="protein sequence ID" value="NTS31233.1"/>
    <property type="molecule type" value="Genomic_DNA"/>
</dbReference>
<dbReference type="GO" id="GO:0015483">
    <property type="term" value="F:long-chain fatty acid transporting porin activity"/>
    <property type="evidence" value="ECO:0007669"/>
    <property type="project" value="TreeGrafter"/>
</dbReference>
<dbReference type="GO" id="GO:0009279">
    <property type="term" value="C:cell outer membrane"/>
    <property type="evidence" value="ECO:0007669"/>
    <property type="project" value="UniProtKB-SubCell"/>
</dbReference>
<dbReference type="RefSeq" id="WP_036814316.1">
    <property type="nucleotide sequence ID" value="NZ_CP088292.1"/>
</dbReference>
<evidence type="ECO:0000256" key="6">
    <source>
        <dbReference type="ARBA" id="ARBA00023136"/>
    </source>
</evidence>
<name>A0A849VTP3_9HYPH</name>
<evidence type="ECO:0000256" key="7">
    <source>
        <dbReference type="ARBA" id="ARBA00023237"/>
    </source>
</evidence>
<keyword evidence="7" id="KW-0998">Cell outer membrane</keyword>
<evidence type="ECO:0000256" key="3">
    <source>
        <dbReference type="ARBA" id="ARBA00022452"/>
    </source>
</evidence>
<dbReference type="AlphaFoldDB" id="A0A849VTP3"/>
<dbReference type="Pfam" id="PF03349">
    <property type="entry name" value="Toluene_X"/>
    <property type="match status" value="1"/>
</dbReference>
<accession>A0A849VTP3</accession>
<sequence>MSGAISKIVGGALLLASVASAAQAGGLERGGYNWDLLFEPGRFASEAGAIYVMPERRIKNAVDTNPRDGLGSNGIGGGATSVDETPDYTVPRFGVKVGLTDDADCLASYAEPWGVHTDPGYDWVGANQNIETKIRSHDYGLTCSYRFDVGKGQLRAIGGVSYQEVSGFKRRLVLGPAIIQGALGPAAAGFDGSGLLDLEADGVGWRVGAAYEIPEYAFRASLIYNAEIDLGQINGTVDLTEIPGVMAGALRNPFVGRITDVYGTATMPQSVQFNWQTGIAPDWLAFGTVKWVDWSVLEVIAFCPTSTKSLGSCGPSSPFRLTSLDLMFQDGWTVSAGLGHKFNDQWSASAQLSWDRGTSTGLTTQTDTYLLSSGVAYAPNKNVELRVGGAVGMLTSGSYGPTACPGNQTCGTDVSYDFGDDLVTALSISGKVKF</sequence>
<comment type="subcellular location">
    <subcellularLocation>
        <location evidence="1">Cell outer membrane</location>
        <topology evidence="1">Multi-pass membrane protein</topology>
    </subcellularLocation>
</comment>
<evidence type="ECO:0000256" key="4">
    <source>
        <dbReference type="ARBA" id="ARBA00022692"/>
    </source>
</evidence>
<evidence type="ECO:0000256" key="5">
    <source>
        <dbReference type="ARBA" id="ARBA00022729"/>
    </source>
</evidence>
<evidence type="ECO:0000313" key="10">
    <source>
        <dbReference type="Proteomes" id="UP000550508"/>
    </source>
</evidence>
<feature type="chain" id="PRO_5032700724" evidence="8">
    <location>
        <begin position="22"/>
        <end position="434"/>
    </location>
</feature>
<dbReference type="PANTHER" id="PTHR35093">
    <property type="entry name" value="OUTER MEMBRANE PROTEIN NMB0088-RELATED"/>
    <property type="match status" value="1"/>
</dbReference>
<comment type="caution">
    <text evidence="9">The sequence shown here is derived from an EMBL/GenBank/DDBJ whole genome shotgun (WGS) entry which is preliminary data.</text>
</comment>
<dbReference type="InterPro" id="IPR005017">
    <property type="entry name" value="OMPP1/FadL/TodX"/>
</dbReference>
<protein>
    <submittedName>
        <fullName evidence="9">Transporter</fullName>
    </submittedName>
</protein>
<evidence type="ECO:0000256" key="1">
    <source>
        <dbReference type="ARBA" id="ARBA00004571"/>
    </source>
</evidence>
<feature type="signal peptide" evidence="8">
    <location>
        <begin position="1"/>
        <end position="21"/>
    </location>
</feature>
<evidence type="ECO:0000256" key="2">
    <source>
        <dbReference type="ARBA" id="ARBA00008163"/>
    </source>
</evidence>
<dbReference type="SUPFAM" id="SSF56935">
    <property type="entry name" value="Porins"/>
    <property type="match status" value="1"/>
</dbReference>
<reference evidence="9 10" key="1">
    <citation type="submission" date="2020-05" db="EMBL/GenBank/DDBJ databases">
        <authorList>
            <person name="Kim M.K."/>
        </authorList>
    </citation>
    <scope>NUCLEOTIDE SEQUENCE [LARGE SCALE GENOMIC DNA]</scope>
    <source>
        <strain evidence="9 10">BT25</strain>
    </source>
</reference>
<evidence type="ECO:0000313" key="9">
    <source>
        <dbReference type="EMBL" id="NTS31233.1"/>
    </source>
</evidence>
<keyword evidence="5 8" id="KW-0732">Signal</keyword>
<keyword evidence="3" id="KW-1134">Transmembrane beta strand</keyword>
<organism evidence="9 10">
    <name type="scientific">Phyllobacterium pellucidum</name>
    <dbReference type="NCBI Taxonomy" id="2740464"/>
    <lineage>
        <taxon>Bacteria</taxon>
        <taxon>Pseudomonadati</taxon>
        <taxon>Pseudomonadota</taxon>
        <taxon>Alphaproteobacteria</taxon>
        <taxon>Hyphomicrobiales</taxon>
        <taxon>Phyllobacteriaceae</taxon>
        <taxon>Phyllobacterium</taxon>
    </lineage>
</organism>
<evidence type="ECO:0000256" key="8">
    <source>
        <dbReference type="SAM" id="SignalP"/>
    </source>
</evidence>
<dbReference type="Proteomes" id="UP000550508">
    <property type="component" value="Unassembled WGS sequence"/>
</dbReference>
<keyword evidence="6" id="KW-0472">Membrane</keyword>